<evidence type="ECO:0000313" key="2">
    <source>
        <dbReference type="EMBL" id="MBK7422456.1"/>
    </source>
</evidence>
<dbReference type="PIRSF" id="PIRSF018297">
    <property type="entry name" value="Doc"/>
    <property type="match status" value="1"/>
</dbReference>
<dbReference type="InterPro" id="IPR006440">
    <property type="entry name" value="Doc"/>
</dbReference>
<feature type="domain" description="Fido" evidence="1">
    <location>
        <begin position="7"/>
        <end position="123"/>
    </location>
</feature>
<accession>A0A9D7FID7</accession>
<dbReference type="NCBIfam" id="TIGR01550">
    <property type="entry name" value="DOC_P1"/>
    <property type="match status" value="1"/>
</dbReference>
<name>A0A9D7FID7_9RHOO</name>
<dbReference type="Pfam" id="PF02661">
    <property type="entry name" value="Fic"/>
    <property type="match status" value="1"/>
</dbReference>
<organism evidence="2 3">
    <name type="scientific">Candidatus Propionivibrio dominans</name>
    <dbReference type="NCBI Taxonomy" id="2954373"/>
    <lineage>
        <taxon>Bacteria</taxon>
        <taxon>Pseudomonadati</taxon>
        <taxon>Pseudomonadota</taxon>
        <taxon>Betaproteobacteria</taxon>
        <taxon>Rhodocyclales</taxon>
        <taxon>Rhodocyclaceae</taxon>
        <taxon>Propionivibrio</taxon>
    </lineage>
</organism>
<dbReference type="Proteomes" id="UP000886602">
    <property type="component" value="Unassembled WGS sequence"/>
</dbReference>
<dbReference type="Gene3D" id="1.20.120.1870">
    <property type="entry name" value="Fic/DOC protein, Fido domain"/>
    <property type="match status" value="1"/>
</dbReference>
<sequence length="131" mass="14125">MNGWRWIDYSVVWAVHESQLAEHGGSVGVRDEGLLASALSRPRNLAAYGTPDAADLAASYAFGLARNHPFIDGNKRTAFVCAELFLMLNGWSFTASDAQCVTQMLLLAAGDLSESAYAAWLRSGCVELNTP</sequence>
<dbReference type="AlphaFoldDB" id="A0A9D7FID7"/>
<dbReference type="PROSITE" id="PS51459">
    <property type="entry name" value="FIDO"/>
    <property type="match status" value="1"/>
</dbReference>
<gene>
    <name evidence="2" type="ORF">IPJ48_04800</name>
</gene>
<protein>
    <submittedName>
        <fullName evidence="2">Type II toxin-antitoxin system death-on-curing family toxin</fullName>
    </submittedName>
</protein>
<dbReference type="InterPro" id="IPR053737">
    <property type="entry name" value="Type_II_TA_Toxin"/>
</dbReference>
<evidence type="ECO:0000259" key="1">
    <source>
        <dbReference type="PROSITE" id="PS51459"/>
    </source>
</evidence>
<dbReference type="GO" id="GO:0016301">
    <property type="term" value="F:kinase activity"/>
    <property type="evidence" value="ECO:0007669"/>
    <property type="project" value="InterPro"/>
</dbReference>
<dbReference type="PANTHER" id="PTHR39426:SF1">
    <property type="entry name" value="HOMOLOGY TO DEATH-ON-CURING PROTEIN OF PHAGE P1"/>
    <property type="match status" value="1"/>
</dbReference>
<comment type="caution">
    <text evidence="2">The sequence shown here is derived from an EMBL/GenBank/DDBJ whole genome shotgun (WGS) entry which is preliminary data.</text>
</comment>
<reference evidence="2" key="1">
    <citation type="submission" date="2020-10" db="EMBL/GenBank/DDBJ databases">
        <title>Connecting structure to function with the recovery of over 1000 high-quality activated sludge metagenome-assembled genomes encoding full-length rRNA genes using long-read sequencing.</title>
        <authorList>
            <person name="Singleton C.M."/>
            <person name="Petriglieri F."/>
            <person name="Kristensen J.M."/>
            <person name="Kirkegaard R.H."/>
            <person name="Michaelsen T.Y."/>
            <person name="Andersen M.H."/>
            <person name="Karst S.M."/>
            <person name="Dueholm M.S."/>
            <person name="Nielsen P.H."/>
            <person name="Albertsen M."/>
        </authorList>
    </citation>
    <scope>NUCLEOTIDE SEQUENCE</scope>
    <source>
        <strain evidence="2">EsbW_18-Q3-R4-48_MAXAC.044</strain>
    </source>
</reference>
<dbReference type="InterPro" id="IPR003812">
    <property type="entry name" value="Fido"/>
</dbReference>
<dbReference type="PANTHER" id="PTHR39426">
    <property type="entry name" value="HOMOLOGY TO DEATH-ON-CURING PROTEIN OF PHAGE P1"/>
    <property type="match status" value="1"/>
</dbReference>
<dbReference type="InterPro" id="IPR036597">
    <property type="entry name" value="Fido-like_dom_sf"/>
</dbReference>
<dbReference type="SUPFAM" id="SSF140931">
    <property type="entry name" value="Fic-like"/>
    <property type="match status" value="1"/>
</dbReference>
<dbReference type="EMBL" id="JADJNC010000006">
    <property type="protein sequence ID" value="MBK7422456.1"/>
    <property type="molecule type" value="Genomic_DNA"/>
</dbReference>
<evidence type="ECO:0000313" key="3">
    <source>
        <dbReference type="Proteomes" id="UP000886602"/>
    </source>
</evidence>
<proteinExistence type="predicted"/>